<dbReference type="EMBL" id="LAVV01015419">
    <property type="protein sequence ID" value="KNZ43899.1"/>
    <property type="molecule type" value="Genomic_DNA"/>
</dbReference>
<reference evidence="1 2" key="1">
    <citation type="submission" date="2015-08" db="EMBL/GenBank/DDBJ databases">
        <title>Next Generation Sequencing and Analysis of the Genome of Puccinia sorghi L Schw, the Causal Agent of Maize Common Rust.</title>
        <authorList>
            <person name="Rochi L."/>
            <person name="Burguener G."/>
            <person name="Darino M."/>
            <person name="Turjanski A."/>
            <person name="Kreff E."/>
            <person name="Dieguez M.J."/>
            <person name="Sacco F."/>
        </authorList>
    </citation>
    <scope>NUCLEOTIDE SEQUENCE [LARGE SCALE GENOMIC DNA]</scope>
    <source>
        <strain evidence="1 2">RO10H11247</strain>
    </source>
</reference>
<gene>
    <name evidence="1" type="ORF">VP01_9734g1</name>
</gene>
<keyword evidence="2" id="KW-1185">Reference proteome</keyword>
<protein>
    <submittedName>
        <fullName evidence="1">Uncharacterized protein</fullName>
    </submittedName>
</protein>
<proteinExistence type="predicted"/>
<evidence type="ECO:0000313" key="2">
    <source>
        <dbReference type="Proteomes" id="UP000037035"/>
    </source>
</evidence>
<evidence type="ECO:0000313" key="1">
    <source>
        <dbReference type="EMBL" id="KNZ43899.1"/>
    </source>
</evidence>
<comment type="caution">
    <text evidence="1">The sequence shown here is derived from an EMBL/GenBank/DDBJ whole genome shotgun (WGS) entry which is preliminary data.</text>
</comment>
<sequence length="77" mass="8495">MFQVTNRQALKPRKMEAIECLGILTGNCVMVAGLQKSIKYNSQTRALLCKGEKTIDVFTWPGAQAGLCCQTSLWCVV</sequence>
<dbReference type="Proteomes" id="UP000037035">
    <property type="component" value="Unassembled WGS sequence"/>
</dbReference>
<name>A0A0L6U5W2_9BASI</name>
<organism evidence="1 2">
    <name type="scientific">Puccinia sorghi</name>
    <dbReference type="NCBI Taxonomy" id="27349"/>
    <lineage>
        <taxon>Eukaryota</taxon>
        <taxon>Fungi</taxon>
        <taxon>Dikarya</taxon>
        <taxon>Basidiomycota</taxon>
        <taxon>Pucciniomycotina</taxon>
        <taxon>Pucciniomycetes</taxon>
        <taxon>Pucciniales</taxon>
        <taxon>Pucciniaceae</taxon>
        <taxon>Puccinia</taxon>
    </lineage>
</organism>
<dbReference type="STRING" id="27349.A0A0L6U5W2"/>
<dbReference type="AlphaFoldDB" id="A0A0L6U5W2"/>
<dbReference type="VEuPathDB" id="FungiDB:VP01_9734g1"/>
<accession>A0A0L6U5W2</accession>